<evidence type="ECO:0000256" key="6">
    <source>
        <dbReference type="SAM" id="Phobius"/>
    </source>
</evidence>
<dbReference type="PANTHER" id="PTHR31234">
    <property type="entry name" value="LATE EMBRYOGENESIS ABUNDANT (LEA) HYDROXYPROLINE-RICH GLYCOPROTEIN FAMILY"/>
    <property type="match status" value="1"/>
</dbReference>
<dbReference type="Pfam" id="PF03168">
    <property type="entry name" value="LEA_2"/>
    <property type="match status" value="1"/>
</dbReference>
<dbReference type="Proteomes" id="UP001418222">
    <property type="component" value="Unassembled WGS sequence"/>
</dbReference>
<organism evidence="8 9">
    <name type="scientific">Platanthera zijinensis</name>
    <dbReference type="NCBI Taxonomy" id="2320716"/>
    <lineage>
        <taxon>Eukaryota</taxon>
        <taxon>Viridiplantae</taxon>
        <taxon>Streptophyta</taxon>
        <taxon>Embryophyta</taxon>
        <taxon>Tracheophyta</taxon>
        <taxon>Spermatophyta</taxon>
        <taxon>Magnoliopsida</taxon>
        <taxon>Liliopsida</taxon>
        <taxon>Asparagales</taxon>
        <taxon>Orchidaceae</taxon>
        <taxon>Orchidoideae</taxon>
        <taxon>Orchideae</taxon>
        <taxon>Orchidinae</taxon>
        <taxon>Platanthera</taxon>
    </lineage>
</organism>
<dbReference type="GO" id="GO:0098542">
    <property type="term" value="P:defense response to other organism"/>
    <property type="evidence" value="ECO:0007669"/>
    <property type="project" value="InterPro"/>
</dbReference>
<feature type="region of interest" description="Disordered" evidence="5">
    <location>
        <begin position="25"/>
        <end position="45"/>
    </location>
</feature>
<dbReference type="AlphaFoldDB" id="A0AAP0GFX5"/>
<proteinExistence type="predicted"/>
<dbReference type="InterPro" id="IPR044839">
    <property type="entry name" value="NDR1-like"/>
</dbReference>
<comment type="caution">
    <text evidence="8">The sequence shown here is derived from an EMBL/GenBank/DDBJ whole genome shotgun (WGS) entry which is preliminary data.</text>
</comment>
<reference evidence="8 9" key="1">
    <citation type="journal article" date="2022" name="Nat. Plants">
        <title>Genomes of leafy and leafless Platanthera orchids illuminate the evolution of mycoheterotrophy.</title>
        <authorList>
            <person name="Li M.H."/>
            <person name="Liu K.W."/>
            <person name="Li Z."/>
            <person name="Lu H.C."/>
            <person name="Ye Q.L."/>
            <person name="Zhang D."/>
            <person name="Wang J.Y."/>
            <person name="Li Y.F."/>
            <person name="Zhong Z.M."/>
            <person name="Liu X."/>
            <person name="Yu X."/>
            <person name="Liu D.K."/>
            <person name="Tu X.D."/>
            <person name="Liu B."/>
            <person name="Hao Y."/>
            <person name="Liao X.Y."/>
            <person name="Jiang Y.T."/>
            <person name="Sun W.H."/>
            <person name="Chen J."/>
            <person name="Chen Y.Q."/>
            <person name="Ai Y."/>
            <person name="Zhai J.W."/>
            <person name="Wu S.S."/>
            <person name="Zhou Z."/>
            <person name="Hsiao Y.Y."/>
            <person name="Wu W.L."/>
            <person name="Chen Y.Y."/>
            <person name="Lin Y.F."/>
            <person name="Hsu J.L."/>
            <person name="Li C.Y."/>
            <person name="Wang Z.W."/>
            <person name="Zhao X."/>
            <person name="Zhong W.Y."/>
            <person name="Ma X.K."/>
            <person name="Ma L."/>
            <person name="Huang J."/>
            <person name="Chen G.Z."/>
            <person name="Huang M.Z."/>
            <person name="Huang L."/>
            <person name="Peng D.H."/>
            <person name="Luo Y.B."/>
            <person name="Zou S.Q."/>
            <person name="Chen S.P."/>
            <person name="Lan S."/>
            <person name="Tsai W.C."/>
            <person name="Van de Peer Y."/>
            <person name="Liu Z.J."/>
        </authorList>
    </citation>
    <scope>NUCLEOTIDE SEQUENCE [LARGE SCALE GENOMIC DNA]</scope>
    <source>
        <strain evidence="8">Lor287</strain>
    </source>
</reference>
<name>A0AAP0GFX5_9ASPA</name>
<keyword evidence="2 6" id="KW-0812">Transmembrane</keyword>
<feature type="domain" description="Late embryogenesis abundant protein LEA-2 subgroup" evidence="7">
    <location>
        <begin position="157"/>
        <end position="251"/>
    </location>
</feature>
<accession>A0AAP0GFX5</accession>
<evidence type="ECO:0000313" key="8">
    <source>
        <dbReference type="EMBL" id="KAK8957301.1"/>
    </source>
</evidence>
<dbReference type="SUPFAM" id="SSF117070">
    <property type="entry name" value="LEA14-like"/>
    <property type="match status" value="1"/>
</dbReference>
<protein>
    <recommendedName>
        <fullName evidence="7">Late embryogenesis abundant protein LEA-2 subgroup domain-containing protein</fullName>
    </recommendedName>
</protein>
<gene>
    <name evidence="8" type="ORF">KSP39_PZI000241</name>
</gene>
<evidence type="ECO:0000256" key="4">
    <source>
        <dbReference type="ARBA" id="ARBA00023136"/>
    </source>
</evidence>
<feature type="compositionally biased region" description="Polar residues" evidence="5">
    <location>
        <begin position="27"/>
        <end position="44"/>
    </location>
</feature>
<dbReference type="GO" id="GO:0016020">
    <property type="term" value="C:membrane"/>
    <property type="evidence" value="ECO:0007669"/>
    <property type="project" value="UniProtKB-SubCell"/>
</dbReference>
<keyword evidence="3 6" id="KW-1133">Transmembrane helix</keyword>
<evidence type="ECO:0000256" key="2">
    <source>
        <dbReference type="ARBA" id="ARBA00022692"/>
    </source>
</evidence>
<evidence type="ECO:0000256" key="5">
    <source>
        <dbReference type="SAM" id="MobiDB-lite"/>
    </source>
</evidence>
<dbReference type="EMBL" id="JBBWWQ010000001">
    <property type="protein sequence ID" value="KAK8957301.1"/>
    <property type="molecule type" value="Genomic_DNA"/>
</dbReference>
<evidence type="ECO:0000256" key="1">
    <source>
        <dbReference type="ARBA" id="ARBA00004167"/>
    </source>
</evidence>
<feature type="transmembrane region" description="Helical" evidence="6">
    <location>
        <begin position="95"/>
        <end position="123"/>
    </location>
</feature>
<comment type="subcellular location">
    <subcellularLocation>
        <location evidence="1">Membrane</location>
        <topology evidence="1">Single-pass membrane protein</topology>
    </subcellularLocation>
</comment>
<dbReference type="InterPro" id="IPR004864">
    <property type="entry name" value="LEA_2"/>
</dbReference>
<evidence type="ECO:0000259" key="7">
    <source>
        <dbReference type="Pfam" id="PF03168"/>
    </source>
</evidence>
<keyword evidence="4 6" id="KW-0472">Membrane</keyword>
<keyword evidence="9" id="KW-1185">Reference proteome</keyword>
<sequence length="258" mass="28807">MDRIQSSMNYEVLWAPIYLRRSKPTRRTSSMGASADTTSEQSQPFLPPTLPPDAEAAYTYGFPAPVHPLYEDHSPAYLLLPVYPHHRRLRRRGCCVLPALSASSIISSVFFTLLVASAIFLLWPSDPELSVVRLRLDRFRVGPLPAASIDIAMGLEIEIHNPSFFAIDYNSIVASIFYRGERLCSVTSAGGRVAARGVSYVDADLHLDGVRVLELMIYLIGDLAKGSVPFATVTEIRGWLRFFFFDVPIKVIDDTVIW</sequence>
<dbReference type="PANTHER" id="PTHR31234:SF4">
    <property type="entry name" value="EXPRESSED PROTEIN"/>
    <property type="match status" value="1"/>
</dbReference>
<evidence type="ECO:0000256" key="3">
    <source>
        <dbReference type="ARBA" id="ARBA00022989"/>
    </source>
</evidence>
<evidence type="ECO:0000313" key="9">
    <source>
        <dbReference type="Proteomes" id="UP001418222"/>
    </source>
</evidence>